<protein>
    <submittedName>
        <fullName evidence="1">Uncharacterized protein</fullName>
    </submittedName>
</protein>
<organism evidence="1 2">
    <name type="scientific">Alkalihalophilus marmarensis DSM 21297</name>
    <dbReference type="NCBI Taxonomy" id="1188261"/>
    <lineage>
        <taxon>Bacteria</taxon>
        <taxon>Bacillati</taxon>
        <taxon>Bacillota</taxon>
        <taxon>Bacilli</taxon>
        <taxon>Bacillales</taxon>
        <taxon>Bacillaceae</taxon>
        <taxon>Alkalihalophilus</taxon>
    </lineage>
</organism>
<dbReference type="Proteomes" id="UP000017170">
    <property type="component" value="Unassembled WGS sequence"/>
</dbReference>
<keyword evidence="2" id="KW-1185">Reference proteome</keyword>
<dbReference type="AlphaFoldDB" id="U6SI31"/>
<comment type="caution">
    <text evidence="1">The sequence shown here is derived from an EMBL/GenBank/DDBJ whole genome shotgun (WGS) entry which is preliminary data.</text>
</comment>
<gene>
    <name evidence="1" type="ORF">A33I_02420</name>
</gene>
<reference evidence="1 2" key="1">
    <citation type="journal article" date="2013" name="Genome Announc.">
        <title>Genome Sequence of the Extreme Obligate Alkaliphile Bacillus marmarensis Strain DSM 21297.</title>
        <authorList>
            <person name="Wernick D.G."/>
            <person name="Choi K.Y."/>
            <person name="Tat C.A."/>
            <person name="Lafontaine Rivera J.G."/>
            <person name="Liao J.C."/>
        </authorList>
    </citation>
    <scope>NUCLEOTIDE SEQUENCE [LARGE SCALE GENOMIC DNA]</scope>
    <source>
        <strain evidence="1 2">DSM 21297</strain>
    </source>
</reference>
<dbReference type="EMBL" id="ATAE01000067">
    <property type="protein sequence ID" value="ERN51243.1"/>
    <property type="molecule type" value="Genomic_DNA"/>
</dbReference>
<evidence type="ECO:0000313" key="2">
    <source>
        <dbReference type="Proteomes" id="UP000017170"/>
    </source>
</evidence>
<evidence type="ECO:0000313" key="1">
    <source>
        <dbReference type="EMBL" id="ERN51243.1"/>
    </source>
</evidence>
<sequence length="40" mass="4502">MLRLAKQQEKIKELAQWPAPFTIFDAIVSGNKTIKLSTDA</sequence>
<name>U6SI31_9BACI</name>
<proteinExistence type="predicted"/>
<accession>U6SI31</accession>